<dbReference type="InterPro" id="IPR024983">
    <property type="entry name" value="CHAT_dom"/>
</dbReference>
<sequence length="1504" mass="155568">MRVIRISQLLFLAGTGILGFEPNLALAQPILPAADGTGTTLTIDGTQYNITGGSLSSDGANLFHSFEQFGLDANQIANFLSTPQLQNILGRVVGGDPSIINGLIQVTGGNPNLYLMNPSGIIFGSDSSLNVPADFFATTATGIGFGDNNWFNAFGSNDYANLIGNPAQFAFDLAQPGVIINAGELSLEAGKNLTLLGGTVVNTGTLTTSEGRITLSSVPGSSLVRISQPGSLLNLEIEPPRDLQGNILSFSALDLPTLLTNADVETGLNLNPDNSVTLSDSGTIIPTVRGTTIVSGNLDVSSAQIGSEINILGEQVGLFNGNLNASGSNGGGNVRIGGDYQGQGSIPNAERTFISQDSTINANSLQEGNGGRVIVWGNDTTQFLGTIAARGGALSGDGGFVEVSGLEFLDFRGEVDTLAPNGTTGTLLLDPTSISIIDGAGSFSDLTQVDAFSNPDIPPNTISAALLNSATSNIVLQAGDIYFNGTVNVTNPGVGITALANQKIDVNQSITTNGGDIRLIANADGIGADRLSVGNNINARGGNIVLSGDGADGGNNKRGLQIAQNSTISTMGDGNITMTGTGGDGGNNNQGIRVDGTVRTENGDISLNGTGNGAGTNNQGILVRSTGLVETTGEGAINLTGNGGNGTDFNQGIRVDGTVRTENGDISLNGTGNGAGTNNSGISLRDDATVEATGNGEIVLNGIGSPTGSANSEGIFVSGNSTIRGGDGEVVLRGTSTTNAGIRLQGSVEGRGSIDFEGIALNPQAGIVVQGGEIEGLGDGDVTLAANEIEFSGAPEISGGGALIMQPISEGLDVTVGGNIQDERLNLSANELDAVRGGFEEIIIGREDGSGTITVVEDVTFEDPVTLRASGNSSSIDAAGVSIDGSRLRAIAGDTINLGSLNLSGDLDAIAQGDIEVSTINTQGGNVEITTNGFFRATGSFTSSNGVDASIANQNGNITIRHGGNGVMPFEIGNAATNGTVAAITSGTFTIAPVQSFPFSHQEGNIAIISVDAPPPPPIKPPPPNLPTVSQNTTVPDAPTVLSDTPTSIVLELLRSLATDMNTSSDSGNAVSVSLSSFNSGGGGSFAAIVGAVDESLSKAFGDYLGLGSVPKTNGQEALQKMRDLEAATGVKPALIYAIFVPDTPNKSQSLLSIEGENPEKPTDLLEVILVTSSGEPFRHKVGVTREEVINIANTFRTFVTNPRRPKGYLSPAQQMYQWLVAPLEEDLQEQGIENLVFVMDTGLRSIPIAALHDGDGFIVERYSMGLMPSLSLTNLNYQDIRDRTVLAMGAEEFGDGKTLPAAAEEVKLIAEELWEGDSFLNEDFTLENLRGARDRVPYGIIHLATHGEFREGKPSNSYIQLGDSQLTLDQLRTLGWHDPPVELLILSACRTALGDEEAELGFAGLAVLAGVKTAMGSLWSVSDAGTLGLMTTFYEQLKEVPIKSEALRRAQLAMLLGEVRMENGELTTPDGNFPLPPELRELGNIDLSHPYYWSGFTAIGNPW</sequence>
<gene>
    <name evidence="2" type="ORF">IQ249_09600</name>
</gene>
<evidence type="ECO:0000313" key="3">
    <source>
        <dbReference type="Proteomes" id="UP000654482"/>
    </source>
</evidence>
<dbReference type="InterPro" id="IPR012334">
    <property type="entry name" value="Pectin_lyas_fold"/>
</dbReference>
<dbReference type="Proteomes" id="UP000654482">
    <property type="component" value="Unassembled WGS sequence"/>
</dbReference>
<proteinExistence type="predicted"/>
<dbReference type="InterPro" id="IPR008638">
    <property type="entry name" value="FhaB/CdiA-like_TPS"/>
</dbReference>
<dbReference type="Pfam" id="PF05860">
    <property type="entry name" value="TPS"/>
    <property type="match status" value="1"/>
</dbReference>
<name>A0A8J7J247_9CYAN</name>
<evidence type="ECO:0000313" key="2">
    <source>
        <dbReference type="EMBL" id="MBE9116149.1"/>
    </source>
</evidence>
<dbReference type="SMART" id="SM00912">
    <property type="entry name" value="Haemagg_act"/>
    <property type="match status" value="1"/>
</dbReference>
<dbReference type="EMBL" id="JADEWZ010000012">
    <property type="protein sequence ID" value="MBE9116149.1"/>
    <property type="molecule type" value="Genomic_DNA"/>
</dbReference>
<reference evidence="2" key="1">
    <citation type="submission" date="2020-10" db="EMBL/GenBank/DDBJ databases">
        <authorList>
            <person name="Castelo-Branco R."/>
            <person name="Eusebio N."/>
            <person name="Adriana R."/>
            <person name="Vieira A."/>
            <person name="Brugerolle De Fraissinette N."/>
            <person name="Rezende De Castro R."/>
            <person name="Schneider M.P."/>
            <person name="Vasconcelos V."/>
            <person name="Leao P.N."/>
        </authorList>
    </citation>
    <scope>NUCLEOTIDE SEQUENCE</scope>
    <source>
        <strain evidence="2">LEGE 07157</strain>
    </source>
</reference>
<dbReference type="NCBIfam" id="TIGR01901">
    <property type="entry name" value="adhes_NPXG"/>
    <property type="match status" value="1"/>
</dbReference>
<feature type="domain" description="Filamentous haemagglutinin FhaB/tRNA nuclease CdiA-like TPS" evidence="1">
    <location>
        <begin position="32"/>
        <end position="146"/>
    </location>
</feature>
<dbReference type="RefSeq" id="WP_194029246.1">
    <property type="nucleotide sequence ID" value="NZ_JADEWZ010000012.1"/>
</dbReference>
<dbReference type="Gene3D" id="2.160.20.10">
    <property type="entry name" value="Single-stranded right-handed beta-helix, Pectin lyase-like"/>
    <property type="match status" value="1"/>
</dbReference>
<accession>A0A8J7J247</accession>
<protein>
    <submittedName>
        <fullName evidence="2">CHAT domain-containing protein</fullName>
    </submittedName>
</protein>
<comment type="caution">
    <text evidence="2">The sequence shown here is derived from an EMBL/GenBank/DDBJ whole genome shotgun (WGS) entry which is preliminary data.</text>
</comment>
<evidence type="ECO:0000259" key="1">
    <source>
        <dbReference type="SMART" id="SM00912"/>
    </source>
</evidence>
<organism evidence="2 3">
    <name type="scientific">Lusitaniella coriacea LEGE 07157</name>
    <dbReference type="NCBI Taxonomy" id="945747"/>
    <lineage>
        <taxon>Bacteria</taxon>
        <taxon>Bacillati</taxon>
        <taxon>Cyanobacteriota</taxon>
        <taxon>Cyanophyceae</taxon>
        <taxon>Spirulinales</taxon>
        <taxon>Lusitaniellaceae</taxon>
        <taxon>Lusitaniella</taxon>
    </lineage>
</organism>
<dbReference type="InterPro" id="IPR011050">
    <property type="entry name" value="Pectin_lyase_fold/virulence"/>
</dbReference>
<dbReference type="Pfam" id="PF12770">
    <property type="entry name" value="CHAT"/>
    <property type="match status" value="1"/>
</dbReference>
<dbReference type="SUPFAM" id="SSF51126">
    <property type="entry name" value="Pectin lyase-like"/>
    <property type="match status" value="1"/>
</dbReference>
<keyword evidence="3" id="KW-1185">Reference proteome</keyword>